<dbReference type="CDD" id="cd03891">
    <property type="entry name" value="M20_DapE_proteobac"/>
    <property type="match status" value="1"/>
</dbReference>
<evidence type="ECO:0000313" key="17">
    <source>
        <dbReference type="EMBL" id="VVC76170.1"/>
    </source>
</evidence>
<sequence>MNTGPDMIEKTAAAVIDLARELIARPSITPRDAGCQELIRQRLKAMGFRCESMRFDEVDNLWARIGTAAPLLVFAGHTDVVPPGPESSWASPPFAADVRNGCLFGRGASDMKGALAAMLTAVERFLSATPEFAGSVGFLLTSDEEGPAVNGTAKVIQVLQERGEKIDFCIIGEPSSDQRVGDQIRVGRRGSLHGKLTVHGRQGHVAYPDLTVNPIHMSAPALHELASTAWDQGNAYYPPTTFQISNIHGGTGAANVVPGTLEVLFNYRFSTAVTVDQLKTRAESILRHHGLQFELDWHVSAQPFLTRQGKLITAAQQAIKTLTGLTPLLSTGGGTSDGRFIAPTGAEVIELGVSNATAHHINEHVNTEDLVMLANLYQMILTDIFK</sequence>
<feature type="active site" evidence="15">
    <location>
        <position position="79"/>
    </location>
</feature>
<dbReference type="EC" id="3.5.1.18" evidence="4 15"/>
<dbReference type="Pfam" id="PF07687">
    <property type="entry name" value="M20_dimer"/>
    <property type="match status" value="1"/>
</dbReference>
<dbReference type="PANTHER" id="PTHR43808:SF31">
    <property type="entry name" value="N-ACETYL-L-CITRULLINE DEACETYLASE"/>
    <property type="match status" value="1"/>
</dbReference>
<evidence type="ECO:0000256" key="11">
    <source>
        <dbReference type="ARBA" id="ARBA00023154"/>
    </source>
</evidence>
<feature type="domain" description="Peptidase M20 dimerisation" evidence="16">
    <location>
        <begin position="186"/>
        <end position="292"/>
    </location>
</feature>
<evidence type="ECO:0000256" key="1">
    <source>
        <dbReference type="ARBA" id="ARBA00005130"/>
    </source>
</evidence>
<name>A0A5E4PGK4_9COXI</name>
<keyword evidence="18" id="KW-1185">Reference proteome</keyword>
<dbReference type="InterPro" id="IPR011650">
    <property type="entry name" value="Peptidase_M20_dimer"/>
</dbReference>
<feature type="binding site" evidence="15">
    <location>
        <position position="110"/>
    </location>
    <ligand>
        <name>Zn(2+)</name>
        <dbReference type="ChEBI" id="CHEBI:29105"/>
        <label>2</label>
    </ligand>
</feature>
<organism evidence="17 18">
    <name type="scientific">Aquicella siphonis</name>
    <dbReference type="NCBI Taxonomy" id="254247"/>
    <lineage>
        <taxon>Bacteria</taxon>
        <taxon>Pseudomonadati</taxon>
        <taxon>Pseudomonadota</taxon>
        <taxon>Gammaproteobacteria</taxon>
        <taxon>Legionellales</taxon>
        <taxon>Coxiellaceae</taxon>
        <taxon>Aquicella</taxon>
    </lineage>
</organism>
<keyword evidence="7 15" id="KW-0479">Metal-binding</keyword>
<dbReference type="KEGG" id="asip:AQUSIP_14750"/>
<dbReference type="InterPro" id="IPR005941">
    <property type="entry name" value="DapE_proteobac"/>
</dbReference>
<dbReference type="PROSITE" id="PS00759">
    <property type="entry name" value="ARGE_DAPE_CPG2_2"/>
    <property type="match status" value="1"/>
</dbReference>
<accession>A0A5E4PGK4</accession>
<reference evidence="17 18" key="1">
    <citation type="submission" date="2019-08" db="EMBL/GenBank/DDBJ databases">
        <authorList>
            <person name="Guy L."/>
        </authorList>
    </citation>
    <scope>NUCLEOTIDE SEQUENCE [LARGE SCALE GENOMIC DNA]</scope>
    <source>
        <strain evidence="17 18">SGT-108</strain>
    </source>
</reference>
<dbReference type="InterPro" id="IPR036264">
    <property type="entry name" value="Bact_exopeptidase_dim_dom"/>
</dbReference>
<evidence type="ECO:0000256" key="2">
    <source>
        <dbReference type="ARBA" id="ARBA00006746"/>
    </source>
</evidence>
<comment type="catalytic activity">
    <reaction evidence="14 15">
        <text>N-succinyl-(2S,6S)-2,6-diaminopimelate + H2O = (2S,6S)-2,6-diaminopimelate + succinate</text>
        <dbReference type="Rhea" id="RHEA:22608"/>
        <dbReference type="ChEBI" id="CHEBI:15377"/>
        <dbReference type="ChEBI" id="CHEBI:30031"/>
        <dbReference type="ChEBI" id="CHEBI:57609"/>
        <dbReference type="ChEBI" id="CHEBI:58087"/>
        <dbReference type="EC" id="3.5.1.18"/>
    </reaction>
</comment>
<keyword evidence="11 15" id="KW-0457">Lysine biosynthesis</keyword>
<evidence type="ECO:0000259" key="16">
    <source>
        <dbReference type="Pfam" id="PF07687"/>
    </source>
</evidence>
<evidence type="ECO:0000256" key="9">
    <source>
        <dbReference type="ARBA" id="ARBA00022833"/>
    </source>
</evidence>
<dbReference type="GO" id="GO:0008270">
    <property type="term" value="F:zinc ion binding"/>
    <property type="evidence" value="ECO:0007669"/>
    <property type="project" value="UniProtKB-UniRule"/>
</dbReference>
<feature type="binding site" evidence="15">
    <location>
        <position position="77"/>
    </location>
    <ligand>
        <name>Zn(2+)</name>
        <dbReference type="ChEBI" id="CHEBI:29105"/>
        <label>1</label>
    </ligand>
</feature>
<feature type="binding site" evidence="15">
    <location>
        <position position="110"/>
    </location>
    <ligand>
        <name>Zn(2+)</name>
        <dbReference type="ChEBI" id="CHEBI:29105"/>
        <label>1</label>
    </ligand>
</feature>
<comment type="function">
    <text evidence="15">Catalyzes the hydrolysis of N-succinyl-L,L-diaminopimelic acid (SDAP), forming succinate and LL-2,6-diaminopimelate (DAP), an intermediate involved in the bacterial biosynthesis of lysine and meso-diaminopimelic acid, an essential component of bacterial cell walls.</text>
</comment>
<keyword evidence="12 15" id="KW-0170">Cobalt</keyword>
<evidence type="ECO:0000256" key="8">
    <source>
        <dbReference type="ARBA" id="ARBA00022801"/>
    </source>
</evidence>
<dbReference type="NCBIfam" id="NF009557">
    <property type="entry name" value="PRK13009.1"/>
    <property type="match status" value="1"/>
</dbReference>
<gene>
    <name evidence="17" type="primary">dapE_2</name>
    <name evidence="15" type="synonym">dapE</name>
    <name evidence="17" type="ORF">AQUSIP_14750</name>
</gene>
<dbReference type="InterPro" id="IPR001261">
    <property type="entry name" value="ArgE/DapE_CS"/>
</dbReference>
<evidence type="ECO:0000256" key="4">
    <source>
        <dbReference type="ARBA" id="ARBA00011921"/>
    </source>
</evidence>
<dbReference type="EMBL" id="LR699119">
    <property type="protein sequence ID" value="VVC76170.1"/>
    <property type="molecule type" value="Genomic_DNA"/>
</dbReference>
<feature type="binding site" evidence="15">
    <location>
        <position position="145"/>
    </location>
    <ligand>
        <name>Zn(2+)</name>
        <dbReference type="ChEBI" id="CHEBI:29105"/>
        <label>2</label>
    </ligand>
</feature>
<keyword evidence="6 15" id="KW-0028">Amino-acid biosynthesis</keyword>
<dbReference type="GO" id="GO:0008777">
    <property type="term" value="F:acetylornithine deacetylase activity"/>
    <property type="evidence" value="ECO:0007669"/>
    <property type="project" value="TreeGrafter"/>
</dbReference>
<evidence type="ECO:0000256" key="12">
    <source>
        <dbReference type="ARBA" id="ARBA00023285"/>
    </source>
</evidence>
<keyword evidence="10 15" id="KW-0220">Diaminopimelate biosynthesis</keyword>
<evidence type="ECO:0000256" key="13">
    <source>
        <dbReference type="ARBA" id="ARBA00031891"/>
    </source>
</evidence>
<protein>
    <recommendedName>
        <fullName evidence="5 15">Succinyl-diaminopimelate desuccinylase</fullName>
        <shortName evidence="15">SDAP desuccinylase</shortName>
        <ecNumber evidence="4 15">3.5.1.18</ecNumber>
    </recommendedName>
    <alternativeName>
        <fullName evidence="13 15">N-succinyl-LL-2,6-diaminoheptanedioate amidohydrolase</fullName>
    </alternativeName>
</protein>
<dbReference type="FunFam" id="3.40.630.10:FF:000005">
    <property type="entry name" value="Succinyl-diaminopimelate desuccinylase"/>
    <property type="match status" value="1"/>
</dbReference>
<evidence type="ECO:0000256" key="14">
    <source>
        <dbReference type="ARBA" id="ARBA00051301"/>
    </source>
</evidence>
<evidence type="ECO:0000256" key="15">
    <source>
        <dbReference type="HAMAP-Rule" id="MF_01690"/>
    </source>
</evidence>
<dbReference type="GO" id="GO:0009014">
    <property type="term" value="F:succinyl-diaminopimelate desuccinylase activity"/>
    <property type="evidence" value="ECO:0007669"/>
    <property type="project" value="UniProtKB-UniRule"/>
</dbReference>
<dbReference type="UniPathway" id="UPA00034">
    <property type="reaction ID" value="UER00021"/>
</dbReference>
<dbReference type="GO" id="GO:0019877">
    <property type="term" value="P:diaminopimelate biosynthetic process"/>
    <property type="evidence" value="ECO:0007669"/>
    <property type="project" value="UniProtKB-UniRule"/>
</dbReference>
<dbReference type="Proteomes" id="UP000324194">
    <property type="component" value="Chromosome 1"/>
</dbReference>
<proteinExistence type="inferred from homology"/>
<evidence type="ECO:0000256" key="7">
    <source>
        <dbReference type="ARBA" id="ARBA00022723"/>
    </source>
</evidence>
<comment type="pathway">
    <text evidence="1 15">Amino-acid biosynthesis; L-lysine biosynthesis via DAP pathway; LL-2,6-diaminopimelate from (S)-tetrahydrodipicolinate (succinylase route): step 3/3.</text>
</comment>
<dbReference type="InterPro" id="IPR050072">
    <property type="entry name" value="Peptidase_M20A"/>
</dbReference>
<dbReference type="GO" id="GO:0006526">
    <property type="term" value="P:L-arginine biosynthetic process"/>
    <property type="evidence" value="ECO:0007669"/>
    <property type="project" value="TreeGrafter"/>
</dbReference>
<feature type="binding site" evidence="15">
    <location>
        <position position="359"/>
    </location>
    <ligand>
        <name>Zn(2+)</name>
        <dbReference type="ChEBI" id="CHEBI:29105"/>
        <label>2</label>
    </ligand>
</feature>
<dbReference type="PANTHER" id="PTHR43808">
    <property type="entry name" value="ACETYLORNITHINE DEACETYLASE"/>
    <property type="match status" value="1"/>
</dbReference>
<dbReference type="GO" id="GO:0009089">
    <property type="term" value="P:lysine biosynthetic process via diaminopimelate"/>
    <property type="evidence" value="ECO:0007669"/>
    <property type="project" value="UniProtKB-UniRule"/>
</dbReference>
<evidence type="ECO:0000256" key="3">
    <source>
        <dbReference type="ARBA" id="ARBA00011738"/>
    </source>
</evidence>
<evidence type="ECO:0000256" key="6">
    <source>
        <dbReference type="ARBA" id="ARBA00022605"/>
    </source>
</evidence>
<evidence type="ECO:0000256" key="10">
    <source>
        <dbReference type="ARBA" id="ARBA00022915"/>
    </source>
</evidence>
<dbReference type="HAMAP" id="MF_01690">
    <property type="entry name" value="DapE"/>
    <property type="match status" value="1"/>
</dbReference>
<keyword evidence="9 15" id="KW-0862">Zinc</keyword>
<dbReference type="InterPro" id="IPR002933">
    <property type="entry name" value="Peptidase_M20"/>
</dbReference>
<dbReference type="Pfam" id="PF01546">
    <property type="entry name" value="Peptidase_M20"/>
    <property type="match status" value="1"/>
</dbReference>
<dbReference type="GO" id="GO:0050897">
    <property type="term" value="F:cobalt ion binding"/>
    <property type="evidence" value="ECO:0007669"/>
    <property type="project" value="UniProtKB-UniRule"/>
</dbReference>
<evidence type="ECO:0000256" key="5">
    <source>
        <dbReference type="ARBA" id="ARBA00022391"/>
    </source>
</evidence>
<feature type="active site" description="Proton acceptor" evidence="15">
    <location>
        <position position="144"/>
    </location>
</feature>
<dbReference type="SUPFAM" id="SSF55031">
    <property type="entry name" value="Bacterial exopeptidase dimerisation domain"/>
    <property type="match status" value="1"/>
</dbReference>
<keyword evidence="8 15" id="KW-0378">Hydrolase</keyword>
<dbReference type="Gene3D" id="3.40.630.10">
    <property type="entry name" value="Zn peptidases"/>
    <property type="match status" value="2"/>
</dbReference>
<comment type="similarity">
    <text evidence="2 15">Belongs to the peptidase M20A family. DapE subfamily.</text>
</comment>
<feature type="binding site" evidence="15">
    <location>
        <position position="173"/>
    </location>
    <ligand>
        <name>Zn(2+)</name>
        <dbReference type="ChEBI" id="CHEBI:29105"/>
        <label>1</label>
    </ligand>
</feature>
<comment type="subunit">
    <text evidence="3 15">Homodimer.</text>
</comment>
<dbReference type="AlphaFoldDB" id="A0A5E4PGK4"/>
<evidence type="ECO:0000313" key="18">
    <source>
        <dbReference type="Proteomes" id="UP000324194"/>
    </source>
</evidence>
<dbReference type="SUPFAM" id="SSF53187">
    <property type="entry name" value="Zn-dependent exopeptidases"/>
    <property type="match status" value="1"/>
</dbReference>
<dbReference type="NCBIfam" id="TIGR01246">
    <property type="entry name" value="dapE_proteo"/>
    <property type="match status" value="1"/>
</dbReference>
<comment type="cofactor">
    <cofactor evidence="15">
        <name>Zn(2+)</name>
        <dbReference type="ChEBI" id="CHEBI:29105"/>
    </cofactor>
    <cofactor evidence="15">
        <name>Co(2+)</name>
        <dbReference type="ChEBI" id="CHEBI:48828"/>
    </cofactor>
    <text evidence="15">Binds 2 Zn(2+) or Co(2+) ions per subunit.</text>
</comment>